<dbReference type="InterPro" id="IPR031569">
    <property type="entry name" value="ApeC"/>
</dbReference>
<dbReference type="InterPro" id="IPR020864">
    <property type="entry name" value="MACPF"/>
</dbReference>
<feature type="signal peptide" evidence="1">
    <location>
        <begin position="1"/>
        <end position="17"/>
    </location>
</feature>
<dbReference type="Proteomes" id="UP000507470">
    <property type="component" value="Unassembled WGS sequence"/>
</dbReference>
<evidence type="ECO:0000313" key="5">
    <source>
        <dbReference type="Proteomes" id="UP000507470"/>
    </source>
</evidence>
<evidence type="ECO:0000313" key="4">
    <source>
        <dbReference type="EMBL" id="CAC5364132.1"/>
    </source>
</evidence>
<evidence type="ECO:0000259" key="2">
    <source>
        <dbReference type="Pfam" id="PF01823"/>
    </source>
</evidence>
<dbReference type="AlphaFoldDB" id="A0A6J8AAG5"/>
<dbReference type="PANTHER" id="PTHR19324">
    <property type="entry name" value="PERFORIN-LIKE PROTEIN 1"/>
    <property type="match status" value="1"/>
</dbReference>
<evidence type="ECO:0008006" key="6">
    <source>
        <dbReference type="Google" id="ProtNLM"/>
    </source>
</evidence>
<evidence type="ECO:0000259" key="3">
    <source>
        <dbReference type="Pfam" id="PF16977"/>
    </source>
</evidence>
<evidence type="ECO:0000256" key="1">
    <source>
        <dbReference type="SAM" id="SignalP"/>
    </source>
</evidence>
<feature type="domain" description="Apextrin C-terminal" evidence="3">
    <location>
        <begin position="505"/>
        <end position="695"/>
    </location>
</feature>
<dbReference type="OrthoDB" id="5954510at2759"/>
<feature type="chain" id="PRO_5026909988" description="MACPF domain-containing protein" evidence="1">
    <location>
        <begin position="18"/>
        <end position="710"/>
    </location>
</feature>
<gene>
    <name evidence="4" type="ORF">MCOR_5298</name>
</gene>
<dbReference type="Pfam" id="PF16977">
    <property type="entry name" value="ApeC"/>
    <property type="match status" value="1"/>
</dbReference>
<organism evidence="4 5">
    <name type="scientific">Mytilus coruscus</name>
    <name type="common">Sea mussel</name>
    <dbReference type="NCBI Taxonomy" id="42192"/>
    <lineage>
        <taxon>Eukaryota</taxon>
        <taxon>Metazoa</taxon>
        <taxon>Spiralia</taxon>
        <taxon>Lophotrochozoa</taxon>
        <taxon>Mollusca</taxon>
        <taxon>Bivalvia</taxon>
        <taxon>Autobranchia</taxon>
        <taxon>Pteriomorphia</taxon>
        <taxon>Mytilida</taxon>
        <taxon>Mytiloidea</taxon>
        <taxon>Mytilidae</taxon>
        <taxon>Mytilinae</taxon>
        <taxon>Mytilus</taxon>
    </lineage>
</organism>
<sequence>MNVPALLLVAYFGLVSSQFPSQSIITGNSTNNGTNNQTVVTQGGSGGRYPMLPQFPVHHPQVIHFIGAGYDLLKFSWKFKVGLIIVTKIADVYHQLRAERNSYAAFIFKYHQSCAKLLPVITPDRCDKNDFNQIFNFYVHCVFDFHQENEIENNTQSTEKTYINFASRIDETGRGLLASGGGKIMVKYEKLTKEEDTGNPDGESWTSLGDDPGLKLTQKILTVSPGNNPVQIEIEHRDSCQSSHSYNLIYNSKQYQNRLFGAITTSGPTDAALKPYAFTLSTGYDAASHQLSQPLNYMYQDYTTMCDMGHARLRSHLAQSDHLSITREFAASVCSLPEKYQLPNYLRFIEEWGTHMITEVEVGKKITYRYLTTRDKYFSYLLANVSQDVLRSTNGTLDVLTVNLNLFKYRPEYRYLIGQYHDSFGVGNPMYNDEVEMSMVTIDSMLDSKYWFYLSYYISQGVCGNDAMSLLPKWQANMVTALKFYPYRKSAKLPVDGRLEIPLLWPKGTYSLQKPTSGCPGLFKWSEGRIMVNVTGAQMSAMSSFEGDVEQSSFTLNYCAKERTESQDELMWSKGDYCLFQQDSDCPIGFTSSSIRYQDRVRPVTVGVTPYVEYKTGPQFKYCCRSDGSYLNPIFLPTAKPFYLLKYTHGCQRVHGMEFKEQQFLYPTKQHIYVHNSPSHTTISGTGVNLDYCYYTALKVGGGIGIGVGK</sequence>
<dbReference type="EMBL" id="CACVKT020000934">
    <property type="protein sequence ID" value="CAC5364132.1"/>
    <property type="molecule type" value="Genomic_DNA"/>
</dbReference>
<proteinExistence type="predicted"/>
<keyword evidence="1" id="KW-0732">Signal</keyword>
<reference evidence="4 5" key="1">
    <citation type="submission" date="2020-06" db="EMBL/GenBank/DDBJ databases">
        <authorList>
            <person name="Li R."/>
            <person name="Bekaert M."/>
        </authorList>
    </citation>
    <scope>NUCLEOTIDE SEQUENCE [LARGE SCALE GENOMIC DNA]</scope>
    <source>
        <strain evidence="5">wild</strain>
    </source>
</reference>
<protein>
    <recommendedName>
        <fullName evidence="6">MACPF domain-containing protein</fullName>
    </recommendedName>
</protein>
<name>A0A6J8AAG5_MYTCO</name>
<dbReference type="PANTHER" id="PTHR19324:SF33">
    <property type="entry name" value="MUCIN-5AC"/>
    <property type="match status" value="1"/>
</dbReference>
<keyword evidence="5" id="KW-1185">Reference proteome</keyword>
<accession>A0A6J8AAG5</accession>
<feature type="domain" description="MACPF" evidence="2">
    <location>
        <begin position="312"/>
        <end position="372"/>
    </location>
</feature>
<dbReference type="Pfam" id="PF01823">
    <property type="entry name" value="MACPF"/>
    <property type="match status" value="1"/>
</dbReference>